<sequence>MSENQCNINSCILRPHIQGSNHDHNHIKWLTGDIGLPIPLCLRALLRMDNSTAISLQQLEAAANVLFAGNCAWIASLCFYMFDLFLTIDQQVAFIWSRKLSIPTLLLLLLHLSNILLLVTFIGEQSPLNCK</sequence>
<evidence type="ECO:0000313" key="4">
    <source>
        <dbReference type="Proteomes" id="UP000814176"/>
    </source>
</evidence>
<dbReference type="InterPro" id="IPR045340">
    <property type="entry name" value="DUF6533"/>
</dbReference>
<name>A0ABQ8K559_9APHY</name>
<feature type="transmembrane region" description="Helical" evidence="1">
    <location>
        <begin position="65"/>
        <end position="88"/>
    </location>
</feature>
<dbReference type="RefSeq" id="XP_047775103.1">
    <property type="nucleotide sequence ID" value="XM_047917484.1"/>
</dbReference>
<keyword evidence="1" id="KW-0812">Transmembrane</keyword>
<dbReference type="Pfam" id="PF20151">
    <property type="entry name" value="DUF6533"/>
    <property type="match status" value="1"/>
</dbReference>
<proteinExistence type="predicted"/>
<keyword evidence="4" id="KW-1185">Reference proteome</keyword>
<protein>
    <recommendedName>
        <fullName evidence="2">DUF6533 domain-containing protein</fullName>
    </recommendedName>
</protein>
<dbReference type="GeneID" id="71998216"/>
<evidence type="ECO:0000259" key="2">
    <source>
        <dbReference type="Pfam" id="PF20151"/>
    </source>
</evidence>
<keyword evidence="1" id="KW-0472">Membrane</keyword>
<accession>A0ABQ8K559</accession>
<reference evidence="3 4" key="1">
    <citation type="journal article" date="2021" name="Environ. Microbiol.">
        <title>Gene family expansions and transcriptome signatures uncover fungal adaptations to wood decay.</title>
        <authorList>
            <person name="Hage H."/>
            <person name="Miyauchi S."/>
            <person name="Viragh M."/>
            <person name="Drula E."/>
            <person name="Min B."/>
            <person name="Chaduli D."/>
            <person name="Navarro D."/>
            <person name="Favel A."/>
            <person name="Norest M."/>
            <person name="Lesage-Meessen L."/>
            <person name="Balint B."/>
            <person name="Merenyi Z."/>
            <person name="de Eugenio L."/>
            <person name="Morin E."/>
            <person name="Martinez A.T."/>
            <person name="Baldrian P."/>
            <person name="Stursova M."/>
            <person name="Martinez M.J."/>
            <person name="Novotny C."/>
            <person name="Magnuson J.K."/>
            <person name="Spatafora J.W."/>
            <person name="Maurice S."/>
            <person name="Pangilinan J."/>
            <person name="Andreopoulos W."/>
            <person name="LaButti K."/>
            <person name="Hundley H."/>
            <person name="Na H."/>
            <person name="Kuo A."/>
            <person name="Barry K."/>
            <person name="Lipzen A."/>
            <person name="Henrissat B."/>
            <person name="Riley R."/>
            <person name="Ahrendt S."/>
            <person name="Nagy L.G."/>
            <person name="Grigoriev I.V."/>
            <person name="Martin F."/>
            <person name="Rosso M.N."/>
        </authorList>
    </citation>
    <scope>NUCLEOTIDE SEQUENCE [LARGE SCALE GENOMIC DNA]</scope>
    <source>
        <strain evidence="3 4">CIRM-BRFM 1785</strain>
    </source>
</reference>
<evidence type="ECO:0000256" key="1">
    <source>
        <dbReference type="SAM" id="Phobius"/>
    </source>
</evidence>
<comment type="caution">
    <text evidence="3">The sequence shown here is derived from an EMBL/GenBank/DDBJ whole genome shotgun (WGS) entry which is preliminary data.</text>
</comment>
<gene>
    <name evidence="3" type="ORF">C8Q71DRAFT_279960</name>
</gene>
<keyword evidence="1" id="KW-1133">Transmembrane helix</keyword>
<dbReference type="EMBL" id="JADCUA010000023">
    <property type="protein sequence ID" value="KAH9832057.1"/>
    <property type="molecule type" value="Genomic_DNA"/>
</dbReference>
<evidence type="ECO:0000313" key="3">
    <source>
        <dbReference type="EMBL" id="KAH9832057.1"/>
    </source>
</evidence>
<feature type="domain" description="DUF6533" evidence="2">
    <location>
        <begin position="74"/>
        <end position="110"/>
    </location>
</feature>
<organism evidence="3 4">
    <name type="scientific">Rhodofomes roseus</name>
    <dbReference type="NCBI Taxonomy" id="34475"/>
    <lineage>
        <taxon>Eukaryota</taxon>
        <taxon>Fungi</taxon>
        <taxon>Dikarya</taxon>
        <taxon>Basidiomycota</taxon>
        <taxon>Agaricomycotina</taxon>
        <taxon>Agaricomycetes</taxon>
        <taxon>Polyporales</taxon>
        <taxon>Rhodofomes</taxon>
    </lineage>
</organism>
<dbReference type="Proteomes" id="UP000814176">
    <property type="component" value="Unassembled WGS sequence"/>
</dbReference>
<feature type="transmembrane region" description="Helical" evidence="1">
    <location>
        <begin position="100"/>
        <end position="122"/>
    </location>
</feature>